<keyword evidence="7" id="KW-1185">Reference proteome</keyword>
<dbReference type="Pfam" id="PF00034">
    <property type="entry name" value="Cytochrom_C"/>
    <property type="match status" value="2"/>
</dbReference>
<organism evidence="6 7">
    <name type="scientific">Pukyongiella litopenaei</name>
    <dbReference type="NCBI Taxonomy" id="2605946"/>
    <lineage>
        <taxon>Bacteria</taxon>
        <taxon>Pseudomonadati</taxon>
        <taxon>Pseudomonadota</taxon>
        <taxon>Alphaproteobacteria</taxon>
        <taxon>Rhodobacterales</taxon>
        <taxon>Paracoccaceae</taxon>
        <taxon>Pukyongiella</taxon>
    </lineage>
</organism>
<evidence type="ECO:0000313" key="6">
    <source>
        <dbReference type="EMBL" id="AVO39436.1"/>
    </source>
</evidence>
<sequence>MIGKAIRVLIALSVLAAAMFWVFTRPQPLPPDAMAGLTGDSARGETVFWAAGCAACHADPEAKDDDARLVLSGGYRMVSPFGTFVAPNLSPSPAGIGGWSAQDLANSLIAGLSPDGTHYYPALPYGTYAHMELQDVADLKAFLDTLPPSDAQSQPHELGFPFTLRRGLGLWKLANMTPDWVLEDAPTPQLERGRYLVEALGHCAECHTPRNAIGGLDRSLWMTGAPNPSGKGKIPGIDPVSLKWSESDIAYYLETGFTPDYDSAGGQMTKVIANMAHLSGEDRAAIAAYLKALP</sequence>
<dbReference type="GO" id="GO:0046872">
    <property type="term" value="F:metal ion binding"/>
    <property type="evidence" value="ECO:0007669"/>
    <property type="project" value="UniProtKB-KW"/>
</dbReference>
<evidence type="ECO:0000256" key="3">
    <source>
        <dbReference type="ARBA" id="ARBA00023004"/>
    </source>
</evidence>
<evidence type="ECO:0000256" key="2">
    <source>
        <dbReference type="ARBA" id="ARBA00022723"/>
    </source>
</evidence>
<dbReference type="PROSITE" id="PS51007">
    <property type="entry name" value="CYTC"/>
    <property type="match status" value="2"/>
</dbReference>
<proteinExistence type="predicted"/>
<dbReference type="InterPro" id="IPR009056">
    <property type="entry name" value="Cyt_c-like_dom"/>
</dbReference>
<keyword evidence="1 4" id="KW-0349">Heme</keyword>
<evidence type="ECO:0000256" key="4">
    <source>
        <dbReference type="PROSITE-ProRule" id="PRU00433"/>
    </source>
</evidence>
<dbReference type="Gene3D" id="1.10.760.10">
    <property type="entry name" value="Cytochrome c-like domain"/>
    <property type="match status" value="2"/>
</dbReference>
<dbReference type="InterPro" id="IPR036909">
    <property type="entry name" value="Cyt_c-like_dom_sf"/>
</dbReference>
<protein>
    <submittedName>
        <fullName evidence="6">C-type cytochrome</fullName>
    </submittedName>
</protein>
<name>A0A2S0MU64_9RHOB</name>
<dbReference type="EMBL" id="CP027665">
    <property type="protein sequence ID" value="AVO39436.1"/>
    <property type="molecule type" value="Genomic_DNA"/>
</dbReference>
<keyword evidence="3 4" id="KW-0408">Iron</keyword>
<dbReference type="KEGG" id="thas:C6Y53_18225"/>
<evidence type="ECO:0000259" key="5">
    <source>
        <dbReference type="PROSITE" id="PS51007"/>
    </source>
</evidence>
<dbReference type="GO" id="GO:0009055">
    <property type="term" value="F:electron transfer activity"/>
    <property type="evidence" value="ECO:0007669"/>
    <property type="project" value="InterPro"/>
</dbReference>
<evidence type="ECO:0000256" key="1">
    <source>
        <dbReference type="ARBA" id="ARBA00022617"/>
    </source>
</evidence>
<dbReference type="GO" id="GO:0020037">
    <property type="term" value="F:heme binding"/>
    <property type="evidence" value="ECO:0007669"/>
    <property type="project" value="InterPro"/>
</dbReference>
<dbReference type="InterPro" id="IPR051459">
    <property type="entry name" value="Cytochrome_c-type_DH"/>
</dbReference>
<dbReference type="SUPFAM" id="SSF46626">
    <property type="entry name" value="Cytochrome c"/>
    <property type="match status" value="2"/>
</dbReference>
<feature type="domain" description="Cytochrome c" evidence="5">
    <location>
        <begin position="188"/>
        <end position="294"/>
    </location>
</feature>
<keyword evidence="2 4" id="KW-0479">Metal-binding</keyword>
<accession>A0A2S0MU64</accession>
<dbReference type="PANTHER" id="PTHR35008">
    <property type="entry name" value="BLL4482 PROTEIN-RELATED"/>
    <property type="match status" value="1"/>
</dbReference>
<evidence type="ECO:0000313" key="7">
    <source>
        <dbReference type="Proteomes" id="UP000237655"/>
    </source>
</evidence>
<dbReference type="AlphaFoldDB" id="A0A2S0MU64"/>
<feature type="domain" description="Cytochrome c" evidence="5">
    <location>
        <begin position="39"/>
        <end position="147"/>
    </location>
</feature>
<dbReference type="Proteomes" id="UP000237655">
    <property type="component" value="Chromosome"/>
</dbReference>
<gene>
    <name evidence="6" type="ORF">C6Y53_18225</name>
</gene>
<reference evidence="7" key="1">
    <citation type="submission" date="2018-03" db="EMBL/GenBank/DDBJ databases">
        <title>Genomic analysis of the strain SH-1 isolated from shrimp intestine.</title>
        <authorList>
            <person name="Kim Y.-S."/>
            <person name="Kim S.-E."/>
            <person name="Kim K.-H."/>
        </authorList>
    </citation>
    <scope>NUCLEOTIDE SEQUENCE [LARGE SCALE GENOMIC DNA]</scope>
    <source>
        <strain evidence="7">SH-1</strain>
    </source>
</reference>
<dbReference type="PANTHER" id="PTHR35008:SF8">
    <property type="entry name" value="ALCOHOL DEHYDROGENASE CYTOCHROME C SUBUNIT"/>
    <property type="match status" value="1"/>
</dbReference>